<reference evidence="12" key="1">
    <citation type="journal article" date="2014" name="Int. J. Syst. Evol. Microbiol.">
        <title>Complete genome sequence of Corynebacterium casei LMG S-19264T (=DSM 44701T), isolated from a smear-ripened cheese.</title>
        <authorList>
            <consortium name="US DOE Joint Genome Institute (JGI-PGF)"/>
            <person name="Walter F."/>
            <person name="Albersmeier A."/>
            <person name="Kalinowski J."/>
            <person name="Ruckert C."/>
        </authorList>
    </citation>
    <scope>NUCLEOTIDE SEQUENCE</scope>
    <source>
        <strain evidence="12">CGMCC 1.14988</strain>
    </source>
</reference>
<evidence type="ECO:0000313" key="12">
    <source>
        <dbReference type="EMBL" id="GGI06306.1"/>
    </source>
</evidence>
<dbReference type="UniPathway" id="UPA00048">
    <property type="reaction ID" value="UER00071"/>
</dbReference>
<evidence type="ECO:0000256" key="7">
    <source>
        <dbReference type="ARBA" id="ARBA00022605"/>
    </source>
</evidence>
<evidence type="ECO:0000256" key="9">
    <source>
        <dbReference type="ARBA" id="ARBA00023304"/>
    </source>
</evidence>
<comment type="catalytic activity">
    <reaction evidence="1 10">
        <text>(2R,3S)-3-isopropylmalate = (2S)-2-isopropylmalate</text>
        <dbReference type="Rhea" id="RHEA:32287"/>
        <dbReference type="ChEBI" id="CHEBI:1178"/>
        <dbReference type="ChEBI" id="CHEBI:35121"/>
        <dbReference type="EC" id="4.2.1.33"/>
    </reaction>
</comment>
<dbReference type="InterPro" id="IPR000573">
    <property type="entry name" value="AconitaseA/IPMdHydase_ssu_swvl"/>
</dbReference>
<evidence type="ECO:0000313" key="13">
    <source>
        <dbReference type="Proteomes" id="UP000650511"/>
    </source>
</evidence>
<accession>A0A8J3ADS1</accession>
<dbReference type="InterPro" id="IPR004431">
    <property type="entry name" value="3-IsopropMal_deHydase_ssu"/>
</dbReference>
<keyword evidence="6 10" id="KW-0432">Leucine biosynthesis</keyword>
<evidence type="ECO:0000256" key="3">
    <source>
        <dbReference type="ARBA" id="ARBA00004729"/>
    </source>
</evidence>
<dbReference type="OrthoDB" id="9777465at2"/>
<dbReference type="GO" id="GO:0009316">
    <property type="term" value="C:3-isopropylmalate dehydratase complex"/>
    <property type="evidence" value="ECO:0007669"/>
    <property type="project" value="InterPro"/>
</dbReference>
<name>A0A8J3ADS1_9ACTN</name>
<keyword evidence="7 10" id="KW-0028">Amino-acid biosynthesis</keyword>
<evidence type="ECO:0000256" key="10">
    <source>
        <dbReference type="HAMAP-Rule" id="MF_01031"/>
    </source>
</evidence>
<dbReference type="Pfam" id="PF00694">
    <property type="entry name" value="Aconitase_C"/>
    <property type="match status" value="1"/>
</dbReference>
<feature type="domain" description="Aconitase A/isopropylmalate dehydratase small subunit swivel" evidence="11">
    <location>
        <begin position="1"/>
        <end position="122"/>
    </location>
</feature>
<comment type="similarity">
    <text evidence="4 10">Belongs to the LeuD family. LeuD type 1 subfamily.</text>
</comment>
<evidence type="ECO:0000256" key="4">
    <source>
        <dbReference type="ARBA" id="ARBA00009845"/>
    </source>
</evidence>
<keyword evidence="9 10" id="KW-0100">Branched-chain amino acid biosynthesis</keyword>
<dbReference type="NCBIfam" id="TIGR00171">
    <property type="entry name" value="leuD"/>
    <property type="match status" value="1"/>
</dbReference>
<comment type="subunit">
    <text evidence="5 10">Heterodimer of LeuC and LeuD.</text>
</comment>
<dbReference type="InterPro" id="IPR015928">
    <property type="entry name" value="Aconitase/3IPM_dehydase_swvl"/>
</dbReference>
<dbReference type="RefSeq" id="WP_130650588.1">
    <property type="nucleotide sequence ID" value="NZ_BMHA01000006.1"/>
</dbReference>
<dbReference type="Gene3D" id="3.20.19.10">
    <property type="entry name" value="Aconitase, domain 4"/>
    <property type="match status" value="1"/>
</dbReference>
<dbReference type="EMBL" id="BMHA01000006">
    <property type="protein sequence ID" value="GGI06306.1"/>
    <property type="molecule type" value="Genomic_DNA"/>
</dbReference>
<protein>
    <recommendedName>
        <fullName evidence="10">3-isopropylmalate dehydratase small subunit</fullName>
        <ecNumber evidence="10">4.2.1.33</ecNumber>
    </recommendedName>
    <alternativeName>
        <fullName evidence="10">Alpha-IPM isomerase</fullName>
        <shortName evidence="10">IPMI</shortName>
    </alternativeName>
    <alternativeName>
        <fullName evidence="10">Isopropylmalate isomerase</fullName>
    </alternativeName>
</protein>
<dbReference type="GO" id="GO:0009098">
    <property type="term" value="P:L-leucine biosynthetic process"/>
    <property type="evidence" value="ECO:0007669"/>
    <property type="project" value="UniProtKB-UniRule"/>
</dbReference>
<dbReference type="AlphaFoldDB" id="A0A8J3ADS1"/>
<proteinExistence type="inferred from homology"/>
<dbReference type="NCBIfam" id="NF002458">
    <property type="entry name" value="PRK01641.1"/>
    <property type="match status" value="1"/>
</dbReference>
<dbReference type="GO" id="GO:0003861">
    <property type="term" value="F:3-isopropylmalate dehydratase activity"/>
    <property type="evidence" value="ECO:0007669"/>
    <property type="project" value="UniProtKB-UniRule"/>
</dbReference>
<dbReference type="HAMAP" id="MF_01031">
    <property type="entry name" value="LeuD_type1"/>
    <property type="match status" value="1"/>
</dbReference>
<evidence type="ECO:0000256" key="2">
    <source>
        <dbReference type="ARBA" id="ARBA00002695"/>
    </source>
</evidence>
<keyword evidence="13" id="KW-1185">Reference proteome</keyword>
<dbReference type="PANTHER" id="PTHR43345">
    <property type="entry name" value="3-ISOPROPYLMALATE DEHYDRATASE SMALL SUBUNIT 2-RELATED-RELATED"/>
    <property type="match status" value="1"/>
</dbReference>
<dbReference type="SUPFAM" id="SSF52016">
    <property type="entry name" value="LeuD/IlvD-like"/>
    <property type="match status" value="1"/>
</dbReference>
<sequence length="209" mass="22818">MEPVTVVRGRACPIDANDVDTDAIIPKQFLKRVERTGFGPFAFSEWRYLDDGSPNPDFAMNRPEHAGANILLAGRNFGCGSSREHAPWALEDAGFRAIIASSFADIFRTNCGKIGVLAVQLGEPIVRQLFAVVDADPSVEITVDLEQQLVRVPQVGDLAGVDAHFDIDPHTRHCLLHGLDDIGLTLQDADAIDAYEADRAAYKPRVPAR</sequence>
<evidence type="ECO:0000256" key="8">
    <source>
        <dbReference type="ARBA" id="ARBA00023239"/>
    </source>
</evidence>
<dbReference type="FunFam" id="3.20.19.10:FF:000003">
    <property type="entry name" value="3-isopropylmalate dehydratase small subunit"/>
    <property type="match status" value="1"/>
</dbReference>
<comment type="caution">
    <text evidence="12">The sequence shown here is derived from an EMBL/GenBank/DDBJ whole genome shotgun (WGS) entry which is preliminary data.</text>
</comment>
<dbReference type="PANTHER" id="PTHR43345:SF5">
    <property type="entry name" value="3-ISOPROPYLMALATE DEHYDRATASE SMALL SUBUNIT"/>
    <property type="match status" value="1"/>
</dbReference>
<gene>
    <name evidence="10 12" type="primary">leuD</name>
    <name evidence="12" type="ORF">GCM10011354_18430</name>
</gene>
<keyword evidence="8 10" id="KW-0456">Lyase</keyword>
<organism evidence="12 13">
    <name type="scientific">Egicoccus halophilus</name>
    <dbReference type="NCBI Taxonomy" id="1670830"/>
    <lineage>
        <taxon>Bacteria</taxon>
        <taxon>Bacillati</taxon>
        <taxon>Actinomycetota</taxon>
        <taxon>Nitriliruptoria</taxon>
        <taxon>Egicoccales</taxon>
        <taxon>Egicoccaceae</taxon>
        <taxon>Egicoccus</taxon>
    </lineage>
</organism>
<comment type="pathway">
    <text evidence="3 10">Amino-acid biosynthesis; L-leucine biosynthesis; L-leucine from 3-methyl-2-oxobutanoate: step 2/4.</text>
</comment>
<evidence type="ECO:0000256" key="5">
    <source>
        <dbReference type="ARBA" id="ARBA00011271"/>
    </source>
</evidence>
<dbReference type="InterPro" id="IPR033940">
    <property type="entry name" value="IPMI_Swivel"/>
</dbReference>
<evidence type="ECO:0000256" key="6">
    <source>
        <dbReference type="ARBA" id="ARBA00022430"/>
    </source>
</evidence>
<comment type="function">
    <text evidence="2 10">Catalyzes the isomerization between 2-isopropylmalate and 3-isopropylmalate, via the formation of 2-isopropylmaleate.</text>
</comment>
<reference evidence="12" key="2">
    <citation type="submission" date="2020-09" db="EMBL/GenBank/DDBJ databases">
        <authorList>
            <person name="Sun Q."/>
            <person name="Zhou Y."/>
        </authorList>
    </citation>
    <scope>NUCLEOTIDE SEQUENCE</scope>
    <source>
        <strain evidence="12">CGMCC 1.14988</strain>
    </source>
</reference>
<dbReference type="EC" id="4.2.1.33" evidence="10"/>
<dbReference type="Proteomes" id="UP000650511">
    <property type="component" value="Unassembled WGS sequence"/>
</dbReference>
<evidence type="ECO:0000259" key="11">
    <source>
        <dbReference type="Pfam" id="PF00694"/>
    </source>
</evidence>
<dbReference type="InterPro" id="IPR050075">
    <property type="entry name" value="LeuD"/>
</dbReference>
<dbReference type="CDD" id="cd01577">
    <property type="entry name" value="IPMI_Swivel"/>
    <property type="match status" value="1"/>
</dbReference>
<evidence type="ECO:0000256" key="1">
    <source>
        <dbReference type="ARBA" id="ARBA00000491"/>
    </source>
</evidence>